<keyword evidence="1" id="KW-0732">Signal</keyword>
<keyword evidence="3" id="KW-1185">Reference proteome</keyword>
<evidence type="ECO:0000256" key="1">
    <source>
        <dbReference type="SAM" id="SignalP"/>
    </source>
</evidence>
<protein>
    <submittedName>
        <fullName evidence="2">Uncharacterized protein</fullName>
    </submittedName>
</protein>
<feature type="signal peptide" evidence="1">
    <location>
        <begin position="1"/>
        <end position="20"/>
    </location>
</feature>
<gene>
    <name evidence="2" type="ORF">Aglo03_09100</name>
</gene>
<feature type="chain" id="PRO_5040960434" evidence="1">
    <location>
        <begin position="21"/>
        <end position="155"/>
    </location>
</feature>
<dbReference type="PROSITE" id="PS51257">
    <property type="entry name" value="PROKAR_LIPOPROTEIN"/>
    <property type="match status" value="1"/>
</dbReference>
<proteinExistence type="predicted"/>
<sequence>MRPHALWLVVCLLATLVACGLDHRPECDGHQAVVDDLRADQVLTKAPSSVTRKGYYDQRPCDDEDAVGTVGWGGALPTADRPVVLDFYRTEFVASGWRLETDTEGPTTSISSLVTSELCFANDTTTPLRVTVEGNPREPTAQIWVEFRPGSAGCR</sequence>
<organism evidence="2 3">
    <name type="scientific">Actinokineospora globicatena</name>
    <dbReference type="NCBI Taxonomy" id="103729"/>
    <lineage>
        <taxon>Bacteria</taxon>
        <taxon>Bacillati</taxon>
        <taxon>Actinomycetota</taxon>
        <taxon>Actinomycetes</taxon>
        <taxon>Pseudonocardiales</taxon>
        <taxon>Pseudonocardiaceae</taxon>
        <taxon>Actinokineospora</taxon>
    </lineage>
</organism>
<dbReference type="AlphaFoldDB" id="A0A9W6V7L8"/>
<evidence type="ECO:0000313" key="3">
    <source>
        <dbReference type="Proteomes" id="UP001165042"/>
    </source>
</evidence>
<dbReference type="Proteomes" id="UP001165042">
    <property type="component" value="Unassembled WGS sequence"/>
</dbReference>
<evidence type="ECO:0000313" key="2">
    <source>
        <dbReference type="EMBL" id="GLW90094.1"/>
    </source>
</evidence>
<name>A0A9W6V7L8_9PSEU</name>
<reference evidence="2" key="1">
    <citation type="submission" date="2023-02" db="EMBL/GenBank/DDBJ databases">
        <title>Actinokineospora globicatena NBRC 15670.</title>
        <authorList>
            <person name="Ichikawa N."/>
            <person name="Sato H."/>
            <person name="Tonouchi N."/>
        </authorList>
    </citation>
    <scope>NUCLEOTIDE SEQUENCE</scope>
    <source>
        <strain evidence="2">NBRC 15670</strain>
    </source>
</reference>
<dbReference type="EMBL" id="BSSD01000001">
    <property type="protein sequence ID" value="GLW90094.1"/>
    <property type="molecule type" value="Genomic_DNA"/>
</dbReference>
<comment type="caution">
    <text evidence="2">The sequence shown here is derived from an EMBL/GenBank/DDBJ whole genome shotgun (WGS) entry which is preliminary data.</text>
</comment>
<accession>A0A9W6V7L8</accession>